<dbReference type="Proteomes" id="UP001146793">
    <property type="component" value="Unassembled WGS sequence"/>
</dbReference>
<reference evidence="9" key="1">
    <citation type="submission" date="2022-08" db="EMBL/GenBank/DDBJ databases">
        <title>Novel sulphate-reducing endosymbionts in the free-living metamonad Anaeramoeba.</title>
        <authorList>
            <person name="Jerlstrom-Hultqvist J."/>
            <person name="Cepicka I."/>
            <person name="Gallot-Lavallee L."/>
            <person name="Salas-Leiva D."/>
            <person name="Curtis B.A."/>
            <person name="Zahonova K."/>
            <person name="Pipaliya S."/>
            <person name="Dacks J."/>
            <person name="Roger A.J."/>
        </authorList>
    </citation>
    <scope>NUCLEOTIDE SEQUENCE</scope>
    <source>
        <strain evidence="9">Busselton2</strain>
    </source>
</reference>
<keyword evidence="6" id="KW-0479">Metal-binding</keyword>
<dbReference type="InterPro" id="IPR004254">
    <property type="entry name" value="AdipoR/HlyIII-related"/>
</dbReference>
<feature type="binding site" evidence="6">
    <location>
        <position position="472"/>
    </location>
    <ligand>
        <name>Zn(2+)</name>
        <dbReference type="ChEBI" id="CHEBI:29105"/>
    </ligand>
</feature>
<keyword evidence="4 8" id="KW-1133">Transmembrane helix</keyword>
<evidence type="ECO:0000256" key="3">
    <source>
        <dbReference type="ARBA" id="ARBA00022692"/>
    </source>
</evidence>
<evidence type="ECO:0000313" key="10">
    <source>
        <dbReference type="Proteomes" id="UP001146793"/>
    </source>
</evidence>
<evidence type="ECO:0000256" key="5">
    <source>
        <dbReference type="ARBA" id="ARBA00023136"/>
    </source>
</evidence>
<feature type="binding site" evidence="6">
    <location>
        <position position="468"/>
    </location>
    <ligand>
        <name>Zn(2+)</name>
        <dbReference type="ChEBI" id="CHEBI:29105"/>
    </ligand>
</feature>
<comment type="subcellular location">
    <subcellularLocation>
        <location evidence="1">Membrane</location>
        <topology evidence="1">Multi-pass membrane protein</topology>
    </subcellularLocation>
</comment>
<feature type="transmembrane region" description="Helical" evidence="8">
    <location>
        <begin position="304"/>
        <end position="326"/>
    </location>
</feature>
<feature type="region of interest" description="Disordered" evidence="7">
    <location>
        <begin position="1"/>
        <end position="20"/>
    </location>
</feature>
<evidence type="ECO:0000256" key="2">
    <source>
        <dbReference type="ARBA" id="ARBA00007018"/>
    </source>
</evidence>
<dbReference type="GO" id="GO:0038023">
    <property type="term" value="F:signaling receptor activity"/>
    <property type="evidence" value="ECO:0007669"/>
    <property type="project" value="TreeGrafter"/>
</dbReference>
<feature type="transmembrane region" description="Helical" evidence="8">
    <location>
        <begin position="369"/>
        <end position="388"/>
    </location>
</feature>
<keyword evidence="9" id="KW-0675">Receptor</keyword>
<gene>
    <name evidence="9" type="ORF">M0812_17626</name>
</gene>
<feature type="binding site" evidence="6">
    <location>
        <position position="324"/>
    </location>
    <ligand>
        <name>Zn(2+)</name>
        <dbReference type="ChEBI" id="CHEBI:29105"/>
    </ligand>
</feature>
<organism evidence="9 10">
    <name type="scientific">Anaeramoeba flamelloides</name>
    <dbReference type="NCBI Taxonomy" id="1746091"/>
    <lineage>
        <taxon>Eukaryota</taxon>
        <taxon>Metamonada</taxon>
        <taxon>Anaeramoebidae</taxon>
        <taxon>Anaeramoeba</taxon>
    </lineage>
</organism>
<feature type="region of interest" description="Disordered" evidence="7">
    <location>
        <begin position="95"/>
        <end position="143"/>
    </location>
</feature>
<evidence type="ECO:0000256" key="6">
    <source>
        <dbReference type="PIRSR" id="PIRSR604254-1"/>
    </source>
</evidence>
<dbReference type="EMBL" id="JANTQA010000033">
    <property type="protein sequence ID" value="KAJ3438439.1"/>
    <property type="molecule type" value="Genomic_DNA"/>
</dbReference>
<keyword evidence="5 8" id="KW-0472">Membrane</keyword>
<dbReference type="AlphaFoldDB" id="A0AAV7ZBH6"/>
<sequence length="494" mass="56932">MLSDSLSSEFDLNQRSSSDLEQLLPHVLDPDFWEEAIDLSHSELNSNNEDDQEKMKSIALSKKNHKIDSLIQTRYSSKHSQSLNPFQILNNEYPLQNGRIMNQEKATQKENEKEKEKEKEKDKDKEKQKEMERGEEGKGKGKEIIKRKKNQIMLEGMSSGKIELISLDSNQNNSEFGSDQDYHLNPFEQAGLSSDLEYDLSENNYGSGGEIAMDIEGGGLNKKTKFQLSTIFQAPRSLGHYKYITKGYRVHFSVPLCFKTALLHAHNETINIWTHFLGLVIFLVLIVVTFQLEAVKKAKFSAKLCIGVYLAGSVLCFLSSTTFHIFNCSSARIRNFVLRLDLTGVLIMIFTTVIPLMDFGFHRSRTFQIIYTTLLVLTNMFLIFFFWIKKQTLTNAYLRLSLLIVASLFALVPLAHAFFILPKELAIDFLWRIGILYLLYGIGVLFWVLKIPERWSKTGKFDIIGSSHQMWHLFVFLSAIYGYINCLYFLKYYQ</sequence>
<evidence type="ECO:0000256" key="1">
    <source>
        <dbReference type="ARBA" id="ARBA00004141"/>
    </source>
</evidence>
<feature type="transmembrane region" description="Helical" evidence="8">
    <location>
        <begin position="469"/>
        <end position="490"/>
    </location>
</feature>
<feature type="transmembrane region" description="Helical" evidence="8">
    <location>
        <begin position="429"/>
        <end position="449"/>
    </location>
</feature>
<accession>A0AAV7ZBH6</accession>
<dbReference type="GO" id="GO:0046872">
    <property type="term" value="F:metal ion binding"/>
    <property type="evidence" value="ECO:0007669"/>
    <property type="project" value="UniProtKB-KW"/>
</dbReference>
<evidence type="ECO:0000256" key="4">
    <source>
        <dbReference type="ARBA" id="ARBA00022989"/>
    </source>
</evidence>
<keyword evidence="6" id="KW-0862">Zinc</keyword>
<evidence type="ECO:0000256" key="8">
    <source>
        <dbReference type="SAM" id="Phobius"/>
    </source>
</evidence>
<feature type="transmembrane region" description="Helical" evidence="8">
    <location>
        <begin position="272"/>
        <end position="292"/>
    </location>
</feature>
<protein>
    <submittedName>
        <fullName evidence="9">Adiponectin receptor protein</fullName>
    </submittedName>
</protein>
<comment type="similarity">
    <text evidence="2">Belongs to the ADIPOR family.</text>
</comment>
<dbReference type="PANTHER" id="PTHR20855">
    <property type="entry name" value="ADIPOR/PROGESTIN RECEPTOR-RELATED"/>
    <property type="match status" value="1"/>
</dbReference>
<feature type="transmembrane region" description="Helical" evidence="8">
    <location>
        <begin position="338"/>
        <end position="357"/>
    </location>
</feature>
<feature type="transmembrane region" description="Helical" evidence="8">
    <location>
        <begin position="400"/>
        <end position="422"/>
    </location>
</feature>
<comment type="caution">
    <text evidence="9">The sequence shown here is derived from an EMBL/GenBank/DDBJ whole genome shotgun (WGS) entry which is preliminary data.</text>
</comment>
<evidence type="ECO:0000256" key="7">
    <source>
        <dbReference type="SAM" id="MobiDB-lite"/>
    </source>
</evidence>
<feature type="compositionally biased region" description="Basic and acidic residues" evidence="7">
    <location>
        <begin position="106"/>
        <end position="143"/>
    </location>
</feature>
<proteinExistence type="inferred from homology"/>
<dbReference type="Pfam" id="PF03006">
    <property type="entry name" value="HlyIII"/>
    <property type="match status" value="1"/>
</dbReference>
<keyword evidence="3 8" id="KW-0812">Transmembrane</keyword>
<name>A0AAV7ZBH6_9EUKA</name>
<dbReference type="GO" id="GO:0016020">
    <property type="term" value="C:membrane"/>
    <property type="evidence" value="ECO:0007669"/>
    <property type="project" value="UniProtKB-SubCell"/>
</dbReference>
<dbReference type="PANTHER" id="PTHR20855:SF52">
    <property type="entry name" value="ADIPONECTIN RECEPTOR PROTEIN"/>
    <property type="match status" value="1"/>
</dbReference>
<evidence type="ECO:0000313" key="9">
    <source>
        <dbReference type="EMBL" id="KAJ3438439.1"/>
    </source>
</evidence>